<evidence type="ECO:0000256" key="15">
    <source>
        <dbReference type="PROSITE-ProRule" id="PRU00289"/>
    </source>
</evidence>
<organism evidence="18 19">
    <name type="scientific">Pseudomonas alkylphenolica</name>
    <dbReference type="NCBI Taxonomy" id="237609"/>
    <lineage>
        <taxon>Bacteria</taxon>
        <taxon>Pseudomonadati</taxon>
        <taxon>Pseudomonadota</taxon>
        <taxon>Gammaproteobacteria</taxon>
        <taxon>Pseudomonadales</taxon>
        <taxon>Pseudomonadaceae</taxon>
        <taxon>Pseudomonas</taxon>
    </lineage>
</organism>
<proteinExistence type="inferred from homology"/>
<dbReference type="Pfam" id="PF09397">
    <property type="entry name" value="FtsK_gamma"/>
    <property type="match status" value="1"/>
</dbReference>
<feature type="domain" description="FtsK" evidence="17">
    <location>
        <begin position="442"/>
        <end position="654"/>
    </location>
</feature>
<dbReference type="Pfam" id="PF13491">
    <property type="entry name" value="FtsK_4TM"/>
    <property type="match status" value="1"/>
</dbReference>
<dbReference type="InterPro" id="IPR025199">
    <property type="entry name" value="FtsK_4TM"/>
</dbReference>
<keyword evidence="4" id="KW-1003">Cell membrane</keyword>
<dbReference type="InterPro" id="IPR036388">
    <property type="entry name" value="WH-like_DNA-bd_sf"/>
</dbReference>
<evidence type="ECO:0000313" key="19">
    <source>
        <dbReference type="Proteomes" id="UP000288983"/>
    </source>
</evidence>
<dbReference type="AlphaFoldDB" id="A0A443ZPR0"/>
<dbReference type="PANTHER" id="PTHR22683:SF41">
    <property type="entry name" value="DNA TRANSLOCASE FTSK"/>
    <property type="match status" value="1"/>
</dbReference>
<dbReference type="GO" id="GO:0003677">
    <property type="term" value="F:DNA binding"/>
    <property type="evidence" value="ECO:0007669"/>
    <property type="project" value="UniProtKB-KW"/>
</dbReference>
<dbReference type="Gene3D" id="3.40.50.300">
    <property type="entry name" value="P-loop containing nucleotide triphosphate hydrolases"/>
    <property type="match status" value="1"/>
</dbReference>
<dbReference type="GO" id="GO:0007059">
    <property type="term" value="P:chromosome segregation"/>
    <property type="evidence" value="ECO:0007669"/>
    <property type="project" value="UniProtKB-KW"/>
</dbReference>
<evidence type="ECO:0000256" key="13">
    <source>
        <dbReference type="ARBA" id="ARBA00023306"/>
    </source>
</evidence>
<keyword evidence="11" id="KW-0238">DNA-binding</keyword>
<evidence type="ECO:0000256" key="4">
    <source>
        <dbReference type="ARBA" id="ARBA00022475"/>
    </source>
</evidence>
<protein>
    <recommendedName>
        <fullName evidence="3">DNA translocase FtsK</fullName>
    </recommendedName>
</protein>
<dbReference type="Gene3D" id="3.30.980.40">
    <property type="match status" value="1"/>
</dbReference>
<dbReference type="GO" id="GO:0051301">
    <property type="term" value="P:cell division"/>
    <property type="evidence" value="ECO:0007669"/>
    <property type="project" value="UniProtKB-KW"/>
</dbReference>
<dbReference type="GO" id="GO:0005524">
    <property type="term" value="F:ATP binding"/>
    <property type="evidence" value="ECO:0007669"/>
    <property type="project" value="UniProtKB-UniRule"/>
</dbReference>
<evidence type="ECO:0000256" key="3">
    <source>
        <dbReference type="ARBA" id="ARBA00020887"/>
    </source>
</evidence>
<dbReference type="EMBL" id="QJRG01000047">
    <property type="protein sequence ID" value="RWU21064.1"/>
    <property type="molecule type" value="Genomic_DNA"/>
</dbReference>
<feature type="binding site" evidence="15">
    <location>
        <begin position="459"/>
        <end position="466"/>
    </location>
    <ligand>
        <name>ATP</name>
        <dbReference type="ChEBI" id="CHEBI:30616"/>
    </ligand>
</feature>
<evidence type="ECO:0000256" key="2">
    <source>
        <dbReference type="ARBA" id="ARBA00006474"/>
    </source>
</evidence>
<comment type="function">
    <text evidence="14">Essential cell division protein that coordinates cell division and chromosome segregation. The N-terminus is involved in assembly of the cell-division machinery. The C-terminus functions as a DNA motor that moves dsDNA in an ATP-dependent manner towards the dif recombination site, which is located within the replication terminus region. Translocation stops specifically at Xer-dif sites, where FtsK interacts with the Xer recombinase, allowing activation of chromosome unlinking by recombination. FtsK orienting polar sequences (KOPS) guide the direction of DNA translocation. FtsK can remove proteins from DNA as it translocates, but translocation stops specifically at XerCD-dif site, thereby preventing removal of XerC and XerD from dif.</text>
</comment>
<dbReference type="InterPro" id="IPR050206">
    <property type="entry name" value="FtsK/SpoIIIE/SftA"/>
</dbReference>
<dbReference type="SUPFAM" id="SSF52540">
    <property type="entry name" value="P-loop containing nucleoside triphosphate hydrolases"/>
    <property type="match status" value="1"/>
</dbReference>
<evidence type="ECO:0000256" key="11">
    <source>
        <dbReference type="ARBA" id="ARBA00023125"/>
    </source>
</evidence>
<evidence type="ECO:0000256" key="16">
    <source>
        <dbReference type="SAM" id="Phobius"/>
    </source>
</evidence>
<dbReference type="Gene3D" id="1.10.10.10">
    <property type="entry name" value="Winged helix-like DNA-binding domain superfamily/Winged helix DNA-binding domain"/>
    <property type="match status" value="1"/>
</dbReference>
<comment type="subcellular location">
    <subcellularLocation>
        <location evidence="1">Cell membrane</location>
        <topology evidence="1">Multi-pass membrane protein</topology>
    </subcellularLocation>
</comment>
<dbReference type="PROSITE" id="PS50901">
    <property type="entry name" value="FTSK"/>
    <property type="match status" value="1"/>
</dbReference>
<dbReference type="InterPro" id="IPR041027">
    <property type="entry name" value="FtsK_alpha"/>
</dbReference>
<feature type="transmembrane region" description="Helical" evidence="16">
    <location>
        <begin position="169"/>
        <end position="188"/>
    </location>
</feature>
<evidence type="ECO:0000256" key="5">
    <source>
        <dbReference type="ARBA" id="ARBA00022618"/>
    </source>
</evidence>
<dbReference type="FunFam" id="3.30.980.40:FF:000001">
    <property type="entry name" value="DNA translocase FtsK"/>
    <property type="match status" value="1"/>
</dbReference>
<evidence type="ECO:0000259" key="17">
    <source>
        <dbReference type="PROSITE" id="PS50901"/>
    </source>
</evidence>
<feature type="transmembrane region" description="Helical" evidence="16">
    <location>
        <begin position="72"/>
        <end position="94"/>
    </location>
</feature>
<dbReference type="InterPro" id="IPR036390">
    <property type="entry name" value="WH_DNA-bd_sf"/>
</dbReference>
<keyword evidence="12 16" id="KW-0472">Membrane</keyword>
<dbReference type="Pfam" id="PF17854">
    <property type="entry name" value="FtsK_alpha"/>
    <property type="match status" value="1"/>
</dbReference>
<dbReference type="InterPro" id="IPR018541">
    <property type="entry name" value="Ftsk_gamma"/>
</dbReference>
<keyword evidence="10 16" id="KW-1133">Transmembrane helix</keyword>
<dbReference type="SMART" id="SM00843">
    <property type="entry name" value="Ftsk_gamma"/>
    <property type="match status" value="1"/>
</dbReference>
<dbReference type="CDD" id="cd01127">
    <property type="entry name" value="TrwB_TraG_TraD_VirD4"/>
    <property type="match status" value="1"/>
</dbReference>
<gene>
    <name evidence="18" type="ORF">DM813_17780</name>
</gene>
<feature type="transmembrane region" description="Helical" evidence="16">
    <location>
        <begin position="114"/>
        <end position="136"/>
    </location>
</feature>
<keyword evidence="13" id="KW-0131">Cell cycle</keyword>
<evidence type="ECO:0000256" key="1">
    <source>
        <dbReference type="ARBA" id="ARBA00004651"/>
    </source>
</evidence>
<dbReference type="OrthoDB" id="9807790at2"/>
<dbReference type="SUPFAM" id="SSF46785">
    <property type="entry name" value="Winged helix' DNA-binding domain"/>
    <property type="match status" value="1"/>
</dbReference>
<keyword evidence="6 16" id="KW-0812">Transmembrane</keyword>
<evidence type="ECO:0000256" key="9">
    <source>
        <dbReference type="ARBA" id="ARBA00022840"/>
    </source>
</evidence>
<evidence type="ECO:0000256" key="12">
    <source>
        <dbReference type="ARBA" id="ARBA00023136"/>
    </source>
</evidence>
<name>A0A443ZPR0_9PSED</name>
<dbReference type="PANTHER" id="PTHR22683">
    <property type="entry name" value="SPORULATION PROTEIN RELATED"/>
    <property type="match status" value="1"/>
</dbReference>
<evidence type="ECO:0000313" key="18">
    <source>
        <dbReference type="EMBL" id="RWU21064.1"/>
    </source>
</evidence>
<keyword evidence="9 15" id="KW-0067">ATP-binding</keyword>
<comment type="caution">
    <text evidence="18">The sequence shown here is derived from an EMBL/GenBank/DDBJ whole genome shotgun (WGS) entry which is preliminary data.</text>
</comment>
<accession>A0A443ZPR0</accession>
<comment type="similarity">
    <text evidence="2">Belongs to the FtsK/SpoIIIE/SftA family.</text>
</comment>
<evidence type="ECO:0000256" key="8">
    <source>
        <dbReference type="ARBA" id="ARBA00022829"/>
    </source>
</evidence>
<dbReference type="GO" id="GO:0005886">
    <property type="term" value="C:plasma membrane"/>
    <property type="evidence" value="ECO:0007669"/>
    <property type="project" value="UniProtKB-SubCell"/>
</dbReference>
<keyword evidence="7 15" id="KW-0547">Nucleotide-binding</keyword>
<dbReference type="STRING" id="237609.PSAKL28_34270"/>
<sequence length="803" mass="87824">MKKSTATPNPLPVPQWRQQLHYRLKEGALIAMGALCLYLWMALLTYDQADPGFSHTSNVEQVQNAAGRAGAYFADVLFMVLGYFAYIFPLLLAIKTWQIFRERHQPWQWSGWLFSWRLIGLVFLVLSGAALAHIHFHSASSLPASAGGALGESLGDLAKNALNVQGSTLMFIALFLFGLTVFTDLSWFKVMDVTGKITLDLFELFQGAANRWWAARNERKRLVAQLREVDDQVQEVVAPVVSDRREQAKAKERIIERDQALTKHVAERAQQPAPVIMPAPAKAPEPSKRVQKEKQAPLFVDSAIEGTLPPISILDPAEKKQVNYSPESLAGVGHLLEIKLKEFGVEVSVDSIHPGPVITRYEIQPAAGVKVSRIANLAKDLARSLAVTSVRVVEVIPGKTTVGIEIPNEDRQIVRFSEVLSSPQYDEAKSPVTMALGHDIGGKPVITDLAKMPHLLVAGTTGSGKSVGVNAMILSILFKSGPEDAKLIMIDPKMLELSIYEGIPHLLCPVVTDMKDAANALRWSVAEMERRYKLMAAMGVRNLAGFNRKVKDAEEAGEPIYDPMFKRESMDDVPPLLKTLPTIVVVVDEFADMMMIVGKKVEELIARIAQKARAAGIHLILATQRPSVDVITGLIKANIPTRMAFQVSSKIDSRTIIDQGGAEQLLGHGDMLYMPPGTSLPIRVHGAFVSDDEVHRVVEAWKQRGAPDYNDDILNGVEEAGSGFEGGGGGGDGDDAETDALYDEAVQFVLESRRASISAVQRKLKIGYNRAARMIEAMEMAGVVTAMNTNGSREVIAPGPSRD</sequence>
<evidence type="ECO:0000256" key="10">
    <source>
        <dbReference type="ARBA" id="ARBA00022989"/>
    </source>
</evidence>
<dbReference type="Proteomes" id="UP000288983">
    <property type="component" value="Unassembled WGS sequence"/>
</dbReference>
<evidence type="ECO:0000256" key="6">
    <source>
        <dbReference type="ARBA" id="ARBA00022692"/>
    </source>
</evidence>
<keyword evidence="5 18" id="KW-0132">Cell division</keyword>
<feature type="transmembrane region" description="Helical" evidence="16">
    <location>
        <begin position="27"/>
        <end position="46"/>
    </location>
</feature>
<evidence type="ECO:0000256" key="14">
    <source>
        <dbReference type="ARBA" id="ARBA00024784"/>
    </source>
</evidence>
<dbReference type="InterPro" id="IPR027417">
    <property type="entry name" value="P-loop_NTPase"/>
</dbReference>
<reference evidence="18 19" key="1">
    <citation type="submission" date="2018-06" db="EMBL/GenBank/DDBJ databases">
        <title>Bacteria isolated from soil of Wuhan.</title>
        <authorList>
            <person name="Wei X."/>
            <person name="Chunhua H."/>
        </authorList>
    </citation>
    <scope>NUCLEOTIDE SEQUENCE [LARGE SCALE GENOMIC DNA]</scope>
    <source>
        <strain evidence="19">xwS2</strain>
    </source>
</reference>
<keyword evidence="8" id="KW-0159">Chromosome partition</keyword>
<evidence type="ECO:0000256" key="7">
    <source>
        <dbReference type="ARBA" id="ARBA00022741"/>
    </source>
</evidence>
<dbReference type="InterPro" id="IPR002543">
    <property type="entry name" value="FtsK_dom"/>
</dbReference>
<dbReference type="Pfam" id="PF01580">
    <property type="entry name" value="FtsK_SpoIIIE"/>
    <property type="match status" value="1"/>
</dbReference>
<dbReference type="FunFam" id="3.40.50.300:FF:000209">
    <property type="entry name" value="Cell division protein FtsK"/>
    <property type="match status" value="1"/>
</dbReference>